<feature type="compositionally biased region" description="Basic and acidic residues" evidence="2">
    <location>
        <begin position="751"/>
        <end position="768"/>
    </location>
</feature>
<feature type="region of interest" description="Disordered" evidence="2">
    <location>
        <begin position="684"/>
        <end position="717"/>
    </location>
</feature>
<feature type="region of interest" description="Disordered" evidence="2">
    <location>
        <begin position="32"/>
        <end position="93"/>
    </location>
</feature>
<sequence length="972" mass="105361">MSDLGKPSSHPSTEVSNVTVVLRASPLHDGWAAERRPSSAQVTTPKYSSLLSSDSNSSAPGAEETSQHCSRHSSITRVSAHSTHTSRKPGAATTVANGAVAEAVSSAVTIPEVQMVADLKSELYHVTRSLVQARQLARTSDETCAELRRRCQGLEIDKRALEESQERLQARQAQTEEQRRDTAKAKLALLSLTAERDELSAKVQEAWDRVAELSAALRQREDEMQRLQTDITAAQHSNELTVQQHSQVEHQLRILQEQLRVHQVDEHASTTSRQRLSAALQSALERLAGLLSNVAYDYQQSLAYESQDREEAIASGMFACITPHTKAARDKIASTEHHADSTPHVLLFPANSHSASTPTEFTLVETQPLRWDASAGESTRVHAESVLHSAEAEVLGDLWRTERLSPSLSAPSQNELNKVPANTYHDPAAITPPQRCPPSPFSPRQGLVQSHPLSTSQDAVGRTEAASQLSAIAAVADEASLRTALTPLLLALKHVAAMLSNVRHERRRWVAEATHFKQRYEEMQHQLEAAQHAFVSQENQAEVSRGCIGALQRRVEQAEAALLECRDEDMRRRERLAQTLKCAEDWALIQHSVELLQVRESELSKDLQQLQEQRQATSAVSVECVEPAACEAPAEVRYQQLNQRYRILKEWAGTAWSAASRELPQPQSSECHARIDTPAAPLTVQSSLSLPPPLPPQPPAGHEAVSAPLGSPPTATNAAVPVAEQSRSPLTWLYRSLIPPATVSVSHRCSEGVRDPDVSPTHTSKDECGGDASTALRKGASASPTVANGKRNTLVQLRAGQTSSPPPFTTSAEMESHTYARAYAQAPFPHANAPAINGVSGPPRSTTPPNTAYPVPLNGLSSTTARPGKGSSARNAQSMLLASVDRDQGHSWPSVSATHVTPSPPQSSTGHYAISSAITSHDVHRPYVSEDADLGAVDSAVDYSSMFATEVLHVIEALDRRVSGALDRTPHA</sequence>
<feature type="compositionally biased region" description="Polar residues" evidence="2">
    <location>
        <begin position="782"/>
        <end position="791"/>
    </location>
</feature>
<feature type="compositionally biased region" description="Polar residues" evidence="2">
    <location>
        <begin position="891"/>
        <end position="910"/>
    </location>
</feature>
<dbReference type="EMBL" id="CALQ01001716">
    <property type="protein sequence ID" value="CCM19000.1"/>
    <property type="molecule type" value="Genomic_DNA"/>
</dbReference>
<feature type="coiled-coil region" evidence="1">
    <location>
        <begin position="210"/>
        <end position="237"/>
    </location>
</feature>
<feature type="compositionally biased region" description="Low complexity" evidence="2">
    <location>
        <begin position="48"/>
        <end position="58"/>
    </location>
</feature>
<proteinExistence type="predicted"/>
<keyword evidence="1" id="KW-0175">Coiled coil</keyword>
<feature type="compositionally biased region" description="Polar residues" evidence="2">
    <location>
        <begin position="72"/>
        <end position="83"/>
    </location>
</feature>
<dbReference type="AlphaFoldDB" id="A0A1E1J5X6"/>
<feature type="coiled-coil region" evidence="1">
    <location>
        <begin position="513"/>
        <end position="568"/>
    </location>
</feature>
<evidence type="ECO:0000256" key="1">
    <source>
        <dbReference type="SAM" id="Coils"/>
    </source>
</evidence>
<feature type="coiled-coil region" evidence="1">
    <location>
        <begin position="144"/>
        <end position="181"/>
    </location>
</feature>
<name>A0A1E1J5X6_LEIGU</name>
<feature type="compositionally biased region" description="Pro residues" evidence="2">
    <location>
        <begin position="690"/>
        <end position="699"/>
    </location>
</feature>
<evidence type="ECO:0000256" key="2">
    <source>
        <dbReference type="SAM" id="MobiDB-lite"/>
    </source>
</evidence>
<feature type="region of interest" description="Disordered" evidence="2">
    <location>
        <begin position="834"/>
        <end position="873"/>
    </location>
</feature>
<feature type="region of interest" description="Disordered" evidence="2">
    <location>
        <begin position="751"/>
        <end position="791"/>
    </location>
</feature>
<feature type="region of interest" description="Disordered" evidence="2">
    <location>
        <begin position="887"/>
        <end position="911"/>
    </location>
</feature>
<gene>
    <name evidence="3" type="primary">LgM4147LRVhigh.34.02151.01140</name>
    <name evidence="3" type="ORF">BN36_3464810</name>
</gene>
<reference evidence="3" key="1">
    <citation type="submission" date="2012-08" db="EMBL/GenBank/DDBJ databases">
        <title>Comparative genomics of metastatic and non-metastatic Leishmania guyanensis provides insights into polygenic factors involved in Leishmania RNA virus infection.</title>
        <authorList>
            <person name="Smith D."/>
            <person name="Hertz-Fowler C."/>
            <person name="Martin R."/>
            <person name="Dickens N."/>
            <person name="Fasel N."/>
            <person name="Falquet L."/>
            <person name="Beverley S."/>
            <person name="Zangger H."/>
            <person name="Calderon-Copete S."/>
            <person name="Mottram J."/>
            <person name="Xenarios I."/>
        </authorList>
    </citation>
    <scope>NUCLEOTIDE SEQUENCE</scope>
    <source>
        <strain evidence="3">MHOM/BR/75/M4147/SSU:IR2SAT-LUC</strain>
    </source>
</reference>
<accession>A0A1E1J5X6</accession>
<feature type="compositionally biased region" description="Polar residues" evidence="2">
    <location>
        <begin position="38"/>
        <end position="47"/>
    </location>
</feature>
<protein>
    <submittedName>
        <fullName evidence="3">Uncharacterized protein</fullName>
    </submittedName>
</protein>
<evidence type="ECO:0000313" key="3">
    <source>
        <dbReference type="EMBL" id="CCM19000.1"/>
    </source>
</evidence>
<organism evidence="3">
    <name type="scientific">Leishmania guyanensis</name>
    <dbReference type="NCBI Taxonomy" id="5670"/>
    <lineage>
        <taxon>Eukaryota</taxon>
        <taxon>Discoba</taxon>
        <taxon>Euglenozoa</taxon>
        <taxon>Kinetoplastea</taxon>
        <taxon>Metakinetoplastina</taxon>
        <taxon>Trypanosomatida</taxon>
        <taxon>Trypanosomatidae</taxon>
        <taxon>Leishmaniinae</taxon>
        <taxon>Leishmania</taxon>
        <taxon>Leishmania guyanensis species complex</taxon>
    </lineage>
</organism>